<protein>
    <submittedName>
        <fullName evidence="1">Uncharacterized protein</fullName>
    </submittedName>
</protein>
<proteinExistence type="predicted"/>
<comment type="caution">
    <text evidence="1">The sequence shown here is derived from an EMBL/GenBank/DDBJ whole genome shotgun (WGS) entry which is preliminary data.</text>
</comment>
<keyword evidence="2" id="KW-1185">Reference proteome</keyword>
<dbReference type="AlphaFoldDB" id="A0A7V8GJZ0"/>
<evidence type="ECO:0000313" key="2">
    <source>
        <dbReference type="Proteomes" id="UP000462066"/>
    </source>
</evidence>
<sequence length="112" mass="12605">MSATYAIEPIRRSSASDNIMQLREEAWERVGYAPLPAIPPPVVGWRLVLNIENNAVEQRECGTFDNAQREGAAWLQQHGEDGISQWMANAAQASKRMAWDHDYRHAISSRGV</sequence>
<gene>
    <name evidence="1" type="ORF">B1992_14980</name>
</gene>
<reference evidence="1 2" key="1">
    <citation type="submission" date="2017-10" db="EMBL/GenBank/DDBJ databases">
        <title>Whole genome sequencing of Pseudoxanthomonas broegbernensis DSM 12573(T).</title>
        <authorList>
            <person name="Kumar S."/>
            <person name="Bansal K."/>
            <person name="Kaur A."/>
            <person name="Patil P."/>
            <person name="Sharma S."/>
            <person name="Patil P.B."/>
        </authorList>
    </citation>
    <scope>NUCLEOTIDE SEQUENCE [LARGE SCALE GENOMIC DNA]</scope>
    <source>
        <strain evidence="1 2">DSM 12573</strain>
    </source>
</reference>
<dbReference type="RefSeq" id="WP_162312320.1">
    <property type="nucleotide sequence ID" value="NZ_JACHGU010000021.1"/>
</dbReference>
<dbReference type="Proteomes" id="UP000462066">
    <property type="component" value="Unassembled WGS sequence"/>
</dbReference>
<organism evidence="1 2">
    <name type="scientific">Pseudoxanthomonas broegbernensis</name>
    <dbReference type="NCBI Taxonomy" id="83619"/>
    <lineage>
        <taxon>Bacteria</taxon>
        <taxon>Pseudomonadati</taxon>
        <taxon>Pseudomonadota</taxon>
        <taxon>Gammaproteobacteria</taxon>
        <taxon>Lysobacterales</taxon>
        <taxon>Lysobacteraceae</taxon>
        <taxon>Pseudoxanthomonas</taxon>
    </lineage>
</organism>
<accession>A0A7V8GJZ0</accession>
<dbReference type="EMBL" id="MWIP01000032">
    <property type="protein sequence ID" value="KAF1684546.1"/>
    <property type="molecule type" value="Genomic_DNA"/>
</dbReference>
<name>A0A7V8GJZ0_9GAMM</name>
<evidence type="ECO:0000313" key="1">
    <source>
        <dbReference type="EMBL" id="KAF1684546.1"/>
    </source>
</evidence>